<keyword evidence="1" id="KW-0805">Transcription regulation</keyword>
<dbReference type="Gene3D" id="6.10.250.690">
    <property type="match status" value="1"/>
</dbReference>
<keyword evidence="9" id="KW-1185">Reference proteome</keyword>
<dbReference type="SUPFAM" id="SSF52172">
    <property type="entry name" value="CheY-like"/>
    <property type="match status" value="1"/>
</dbReference>
<dbReference type="GO" id="GO:0000976">
    <property type="term" value="F:transcription cis-regulatory region binding"/>
    <property type="evidence" value="ECO:0007669"/>
    <property type="project" value="TreeGrafter"/>
</dbReference>
<dbReference type="PROSITE" id="PS51755">
    <property type="entry name" value="OMPR_PHOB"/>
    <property type="match status" value="1"/>
</dbReference>
<dbReference type="InterPro" id="IPR011006">
    <property type="entry name" value="CheY-like_superfamily"/>
</dbReference>
<feature type="domain" description="OmpR/PhoB-type" evidence="7">
    <location>
        <begin position="123"/>
        <end position="222"/>
    </location>
</feature>
<dbReference type="EMBL" id="CP023737">
    <property type="protein sequence ID" value="ATQ69867.1"/>
    <property type="molecule type" value="Genomic_DNA"/>
</dbReference>
<organism evidence="8 9">
    <name type="scientific">Methylosinus trichosporium (strain ATCC 35070 / NCIMB 11131 / UNIQEM 75 / OB3b)</name>
    <dbReference type="NCBI Taxonomy" id="595536"/>
    <lineage>
        <taxon>Bacteria</taxon>
        <taxon>Pseudomonadati</taxon>
        <taxon>Pseudomonadota</taxon>
        <taxon>Alphaproteobacteria</taxon>
        <taxon>Hyphomicrobiales</taxon>
        <taxon>Methylocystaceae</taxon>
        <taxon>Methylosinus</taxon>
    </lineage>
</organism>
<evidence type="ECO:0000256" key="1">
    <source>
        <dbReference type="ARBA" id="ARBA00023015"/>
    </source>
</evidence>
<dbReference type="AlphaFoldDB" id="A0A2D2D4E4"/>
<evidence type="ECO:0000259" key="6">
    <source>
        <dbReference type="PROSITE" id="PS50110"/>
    </source>
</evidence>
<keyword evidence="2 5" id="KW-0238">DNA-binding</keyword>
<feature type="domain" description="Response regulatory" evidence="6">
    <location>
        <begin position="1"/>
        <end position="116"/>
    </location>
</feature>
<dbReference type="Proteomes" id="UP000230709">
    <property type="component" value="Chromosome"/>
</dbReference>
<dbReference type="InterPro" id="IPR039420">
    <property type="entry name" value="WalR-like"/>
</dbReference>
<dbReference type="PANTHER" id="PTHR48111">
    <property type="entry name" value="REGULATOR OF RPOS"/>
    <property type="match status" value="1"/>
</dbReference>
<evidence type="ECO:0000259" key="7">
    <source>
        <dbReference type="PROSITE" id="PS51755"/>
    </source>
</evidence>
<dbReference type="KEGG" id="mtw:CQW49_19745"/>
<dbReference type="SUPFAM" id="SSF46894">
    <property type="entry name" value="C-terminal effector domain of the bipartite response regulators"/>
    <property type="match status" value="1"/>
</dbReference>
<gene>
    <name evidence="8" type="ORF">CQW49_19745</name>
</gene>
<dbReference type="Pfam" id="PF00486">
    <property type="entry name" value="Trans_reg_C"/>
    <property type="match status" value="1"/>
</dbReference>
<dbReference type="GO" id="GO:0032993">
    <property type="term" value="C:protein-DNA complex"/>
    <property type="evidence" value="ECO:0007669"/>
    <property type="project" value="TreeGrafter"/>
</dbReference>
<dbReference type="GO" id="GO:0005829">
    <property type="term" value="C:cytosol"/>
    <property type="evidence" value="ECO:0007669"/>
    <property type="project" value="TreeGrafter"/>
</dbReference>
<name>A0A2D2D4E4_METT3</name>
<reference evidence="9" key="1">
    <citation type="submission" date="2017-10" db="EMBL/GenBank/DDBJ databases">
        <title>Completed PacBio SMRT sequence of Methylosinus trichosporium OB3b reveals presence of a third large plasmid.</title>
        <authorList>
            <person name="Charles T.C."/>
            <person name="Lynch M.D.J."/>
            <person name="Heil J.R."/>
            <person name="Cheng J."/>
        </authorList>
    </citation>
    <scope>NUCLEOTIDE SEQUENCE [LARGE SCALE GENOMIC DNA]</scope>
    <source>
        <strain evidence="9">OB3b</strain>
    </source>
</reference>
<dbReference type="InterPro" id="IPR001789">
    <property type="entry name" value="Sig_transdc_resp-reg_receiver"/>
</dbReference>
<protein>
    <submittedName>
        <fullName evidence="8">DNA-binding response regulator</fullName>
    </submittedName>
</protein>
<keyword evidence="3" id="KW-0804">Transcription</keyword>
<dbReference type="PROSITE" id="PS50110">
    <property type="entry name" value="RESPONSE_REGULATORY"/>
    <property type="match status" value="1"/>
</dbReference>
<dbReference type="InterPro" id="IPR001867">
    <property type="entry name" value="OmpR/PhoB-type_DNA-bd"/>
</dbReference>
<evidence type="ECO:0000313" key="9">
    <source>
        <dbReference type="Proteomes" id="UP000230709"/>
    </source>
</evidence>
<feature type="DNA-binding region" description="OmpR/PhoB-type" evidence="5">
    <location>
        <begin position="123"/>
        <end position="222"/>
    </location>
</feature>
<sequence>MFIIVDERELVTSGYARHFGQEGISSAGFCSGQFLDWVGSAVETDVAAVEAFLIGECPEREELPKIIRKRSQAPVIAMNEAPSLEQTLGLFTAGVDDVVRKPIHVKEILARVCAIRRRAEIRRDYAMVGPMQVFFDGRDPLVCGEPLALPRRERRILEYFVMNRGRRLTKSQIFNAVYGLFDDVVEENVVESHVSKLRKKLRLRLGYDPIDSQRFLGYMLMG</sequence>
<evidence type="ECO:0000256" key="2">
    <source>
        <dbReference type="ARBA" id="ARBA00023125"/>
    </source>
</evidence>
<evidence type="ECO:0000256" key="3">
    <source>
        <dbReference type="ARBA" id="ARBA00023163"/>
    </source>
</evidence>
<dbReference type="RefSeq" id="WP_003609587.1">
    <property type="nucleotide sequence ID" value="NZ_ADVE02000001.1"/>
</dbReference>
<dbReference type="PANTHER" id="PTHR48111:SF67">
    <property type="entry name" value="TRANSCRIPTIONAL REGULATORY PROTEIN TCTD"/>
    <property type="match status" value="1"/>
</dbReference>
<dbReference type="STRING" id="595536.GCA_000178815_01244"/>
<dbReference type="InterPro" id="IPR036388">
    <property type="entry name" value="WH-like_DNA-bd_sf"/>
</dbReference>
<dbReference type="GO" id="GO:0006355">
    <property type="term" value="P:regulation of DNA-templated transcription"/>
    <property type="evidence" value="ECO:0007669"/>
    <property type="project" value="InterPro"/>
</dbReference>
<evidence type="ECO:0000313" key="8">
    <source>
        <dbReference type="EMBL" id="ATQ69867.1"/>
    </source>
</evidence>
<evidence type="ECO:0000256" key="4">
    <source>
        <dbReference type="PROSITE-ProRule" id="PRU00169"/>
    </source>
</evidence>
<accession>A0A2D2D4E4</accession>
<dbReference type="SMART" id="SM00862">
    <property type="entry name" value="Trans_reg_C"/>
    <property type="match status" value="1"/>
</dbReference>
<proteinExistence type="predicted"/>
<dbReference type="GO" id="GO:0000156">
    <property type="term" value="F:phosphorelay response regulator activity"/>
    <property type="evidence" value="ECO:0007669"/>
    <property type="project" value="TreeGrafter"/>
</dbReference>
<dbReference type="CDD" id="cd00383">
    <property type="entry name" value="trans_reg_C"/>
    <property type="match status" value="1"/>
</dbReference>
<evidence type="ECO:0000256" key="5">
    <source>
        <dbReference type="PROSITE-ProRule" id="PRU01091"/>
    </source>
</evidence>
<comment type="caution">
    <text evidence="4">Lacks conserved residue(s) required for the propagation of feature annotation.</text>
</comment>
<dbReference type="Gene3D" id="1.10.10.10">
    <property type="entry name" value="Winged helix-like DNA-binding domain superfamily/Winged helix DNA-binding domain"/>
    <property type="match status" value="1"/>
</dbReference>
<dbReference type="InterPro" id="IPR016032">
    <property type="entry name" value="Sig_transdc_resp-reg_C-effctor"/>
</dbReference>